<protein>
    <recommendedName>
        <fullName evidence="2">ribonucleoside-diphosphate reductase</fullName>
        <ecNumber evidence="2">1.17.4.1</ecNumber>
    </recommendedName>
</protein>
<accession>Q6ARK7</accession>
<gene>
    <name evidence="7" type="ordered locus">DP0289</name>
</gene>
<sequence>MGWNGKRYSQPVIKKKRCVAVQRVKPKGVCAKEIEFDVKDGCLTGLRFFGGCPGNLKAIGILLEGMPVTEVIAKLQGITCGNKPTSCADQLCQALLHMTDDKSCACVEQFPGELIQMAL</sequence>
<evidence type="ECO:0000256" key="2">
    <source>
        <dbReference type="ARBA" id="ARBA00012274"/>
    </source>
</evidence>
<dbReference type="Pfam" id="PF12637">
    <property type="entry name" value="TSCPD"/>
    <property type="match status" value="1"/>
</dbReference>
<feature type="domain" description="TSCPD" evidence="6">
    <location>
        <begin position="14"/>
        <end position="96"/>
    </location>
</feature>
<evidence type="ECO:0000313" key="8">
    <source>
        <dbReference type="Proteomes" id="UP000000602"/>
    </source>
</evidence>
<dbReference type="OrthoDB" id="9801525at2"/>
<organism evidence="7 8">
    <name type="scientific">Desulfotalea psychrophila (strain LSv54 / DSM 12343)</name>
    <dbReference type="NCBI Taxonomy" id="177439"/>
    <lineage>
        <taxon>Bacteria</taxon>
        <taxon>Pseudomonadati</taxon>
        <taxon>Thermodesulfobacteriota</taxon>
        <taxon>Desulfobulbia</taxon>
        <taxon>Desulfobulbales</taxon>
        <taxon>Desulfocapsaceae</taxon>
        <taxon>Desulfotalea</taxon>
    </lineage>
</organism>
<evidence type="ECO:0000256" key="1">
    <source>
        <dbReference type="ARBA" id="ARBA00007405"/>
    </source>
</evidence>
<dbReference type="NCBIfam" id="TIGR03905">
    <property type="entry name" value="TIGR03905_4_Cys"/>
    <property type="match status" value="1"/>
</dbReference>
<dbReference type="eggNOG" id="ENOG5032YE7">
    <property type="taxonomic scope" value="Bacteria"/>
</dbReference>
<dbReference type="AlphaFoldDB" id="Q6ARK7"/>
<dbReference type="GO" id="GO:0004748">
    <property type="term" value="F:ribonucleoside-diphosphate reductase activity, thioredoxin disulfide as acceptor"/>
    <property type="evidence" value="ECO:0007669"/>
    <property type="project" value="UniProtKB-EC"/>
</dbReference>
<comment type="similarity">
    <text evidence="1">Belongs to the ribonucleoside diphosphate reductase class-2 family.</text>
</comment>
<dbReference type="GO" id="GO:0000166">
    <property type="term" value="F:nucleotide binding"/>
    <property type="evidence" value="ECO:0007669"/>
    <property type="project" value="UniProtKB-KW"/>
</dbReference>
<dbReference type="InterPro" id="IPR023806">
    <property type="entry name" value="CHP03905"/>
</dbReference>
<evidence type="ECO:0000256" key="5">
    <source>
        <dbReference type="ARBA" id="ARBA00047754"/>
    </source>
</evidence>
<keyword evidence="8" id="KW-1185">Reference proteome</keyword>
<keyword evidence="4" id="KW-0547">Nucleotide-binding</keyword>
<dbReference type="HOGENOM" id="CLU_2057617_0_0_7"/>
<name>Q6ARK7_DESPS</name>
<evidence type="ECO:0000256" key="3">
    <source>
        <dbReference type="ARBA" id="ARBA00022634"/>
    </source>
</evidence>
<comment type="catalytic activity">
    <reaction evidence="5">
        <text>a 2'-deoxyribonucleoside 5'-diphosphate + [thioredoxin]-disulfide + H2O = a ribonucleoside 5'-diphosphate + [thioredoxin]-dithiol</text>
        <dbReference type="Rhea" id="RHEA:23252"/>
        <dbReference type="Rhea" id="RHEA-COMP:10698"/>
        <dbReference type="Rhea" id="RHEA-COMP:10700"/>
        <dbReference type="ChEBI" id="CHEBI:15377"/>
        <dbReference type="ChEBI" id="CHEBI:29950"/>
        <dbReference type="ChEBI" id="CHEBI:50058"/>
        <dbReference type="ChEBI" id="CHEBI:57930"/>
        <dbReference type="ChEBI" id="CHEBI:73316"/>
        <dbReference type="EC" id="1.17.4.1"/>
    </reaction>
</comment>
<dbReference type="InterPro" id="IPR024434">
    <property type="entry name" value="TSCPD_dom"/>
</dbReference>
<dbReference type="KEGG" id="dps:DP0289"/>
<dbReference type="EMBL" id="CR522870">
    <property type="protein sequence ID" value="CAG35018.1"/>
    <property type="molecule type" value="Genomic_DNA"/>
</dbReference>
<dbReference type="EC" id="1.17.4.1" evidence="2"/>
<reference evidence="8" key="1">
    <citation type="journal article" date="2004" name="Environ. Microbiol.">
        <title>The genome of Desulfotalea psychrophila, a sulfate-reducing bacterium from permanently cold Arctic sediments.</title>
        <authorList>
            <person name="Rabus R."/>
            <person name="Ruepp A."/>
            <person name="Frickey T."/>
            <person name="Rattei T."/>
            <person name="Fartmann B."/>
            <person name="Stark M."/>
            <person name="Bauer M."/>
            <person name="Zibat A."/>
            <person name="Lombardot T."/>
            <person name="Becker I."/>
            <person name="Amann J."/>
            <person name="Gellner K."/>
            <person name="Teeling H."/>
            <person name="Leuschner W.D."/>
            <person name="Gloeckner F.-O."/>
            <person name="Lupas A.N."/>
            <person name="Amann R."/>
            <person name="Klenk H.-P."/>
        </authorList>
    </citation>
    <scope>NUCLEOTIDE SEQUENCE [LARGE SCALE GENOMIC DNA]</scope>
    <source>
        <strain evidence="8">DSM 12343 / LSv54</strain>
    </source>
</reference>
<evidence type="ECO:0000259" key="6">
    <source>
        <dbReference type="Pfam" id="PF12637"/>
    </source>
</evidence>
<evidence type="ECO:0000313" key="7">
    <source>
        <dbReference type="EMBL" id="CAG35018.1"/>
    </source>
</evidence>
<proteinExistence type="inferred from homology"/>
<dbReference type="STRING" id="177439.DP0289"/>
<evidence type="ECO:0000256" key="4">
    <source>
        <dbReference type="ARBA" id="ARBA00022741"/>
    </source>
</evidence>
<keyword evidence="3" id="KW-0237">DNA synthesis</keyword>
<dbReference type="Proteomes" id="UP000000602">
    <property type="component" value="Chromosome"/>
</dbReference>
<dbReference type="GO" id="GO:0071897">
    <property type="term" value="P:DNA biosynthetic process"/>
    <property type="evidence" value="ECO:0007669"/>
    <property type="project" value="UniProtKB-KW"/>
</dbReference>